<dbReference type="PANTHER" id="PTHR46731">
    <property type="entry name" value="F-BOX ONLY PROTEIN 15"/>
    <property type="match status" value="1"/>
</dbReference>
<proteinExistence type="predicted"/>
<dbReference type="GO" id="GO:0019005">
    <property type="term" value="C:SCF ubiquitin ligase complex"/>
    <property type="evidence" value="ECO:0007669"/>
    <property type="project" value="TreeGrafter"/>
</dbReference>
<organism evidence="1 2">
    <name type="scientific">Crotalus adamanteus</name>
    <name type="common">Eastern diamondback rattlesnake</name>
    <dbReference type="NCBI Taxonomy" id="8729"/>
    <lineage>
        <taxon>Eukaryota</taxon>
        <taxon>Metazoa</taxon>
        <taxon>Chordata</taxon>
        <taxon>Craniata</taxon>
        <taxon>Vertebrata</taxon>
        <taxon>Euteleostomi</taxon>
        <taxon>Lepidosauria</taxon>
        <taxon>Squamata</taxon>
        <taxon>Bifurcata</taxon>
        <taxon>Unidentata</taxon>
        <taxon>Episquamata</taxon>
        <taxon>Toxicofera</taxon>
        <taxon>Serpentes</taxon>
        <taxon>Colubroidea</taxon>
        <taxon>Viperidae</taxon>
        <taxon>Crotalinae</taxon>
        <taxon>Crotalus</taxon>
    </lineage>
</organism>
<evidence type="ECO:0000313" key="2">
    <source>
        <dbReference type="Proteomes" id="UP001474421"/>
    </source>
</evidence>
<protein>
    <submittedName>
        <fullName evidence="1">F-box only protein 15</fullName>
    </submittedName>
</protein>
<accession>A0AAW1BPR0</accession>
<dbReference type="AlphaFoldDB" id="A0AAW1BPR0"/>
<dbReference type="PANTHER" id="PTHR46731:SF1">
    <property type="entry name" value="F-BOX ONLY PROTEIN 15"/>
    <property type="match status" value="1"/>
</dbReference>
<keyword evidence="2" id="KW-1185">Reference proteome</keyword>
<sequence>MLYGSQIVFLTRSALVHFRPEASKASSPRPVSMATGRGWILRQHSVGFLHSSIAAEVRRGTGAPSAPAPPLFILPAGDSSLAVSSSAGDGVVCPWQRSLVSEYKLANLTENAKMIGCDPLVELYHFDQGFMLGLWKNCFIMDLTLLDDSQKPFWCISVPVDMKLSIKTSTLYQFLGPCYCMNYKDSTGKVYMELIWMEETNEYLIVNLVIYLSTWKVNSHFGTNY</sequence>
<dbReference type="Proteomes" id="UP001474421">
    <property type="component" value="Unassembled WGS sequence"/>
</dbReference>
<reference evidence="1 2" key="1">
    <citation type="journal article" date="2024" name="Proc. Natl. Acad. Sci. U.S.A.">
        <title>The genetic regulatory architecture and epigenomic basis for age-related changes in rattlesnake venom.</title>
        <authorList>
            <person name="Hogan M.P."/>
            <person name="Holding M.L."/>
            <person name="Nystrom G.S."/>
            <person name="Colston T.J."/>
            <person name="Bartlett D.A."/>
            <person name="Mason A.J."/>
            <person name="Ellsworth S.A."/>
            <person name="Rautsaw R.M."/>
            <person name="Lawrence K.C."/>
            <person name="Strickland J.L."/>
            <person name="He B."/>
            <person name="Fraser P."/>
            <person name="Margres M.J."/>
            <person name="Gilbert D.M."/>
            <person name="Gibbs H.L."/>
            <person name="Parkinson C.L."/>
            <person name="Rokyta D.R."/>
        </authorList>
    </citation>
    <scope>NUCLEOTIDE SEQUENCE [LARGE SCALE GENOMIC DNA]</scope>
    <source>
        <strain evidence="1">DRR0105</strain>
    </source>
</reference>
<gene>
    <name evidence="1" type="ORF">NXF25_008270</name>
</gene>
<name>A0AAW1BPR0_CROAD</name>
<evidence type="ECO:0000313" key="1">
    <source>
        <dbReference type="EMBL" id="KAK9403443.1"/>
    </source>
</evidence>
<dbReference type="EMBL" id="JAOTOJ010000003">
    <property type="protein sequence ID" value="KAK9403443.1"/>
    <property type="molecule type" value="Genomic_DNA"/>
</dbReference>
<comment type="caution">
    <text evidence="1">The sequence shown here is derived from an EMBL/GenBank/DDBJ whole genome shotgun (WGS) entry which is preliminary data.</text>
</comment>